<reference evidence="2 3" key="1">
    <citation type="submission" date="2011-02" db="EMBL/GenBank/DDBJ databases">
        <title>The Genome Sequence of Sphaeroforma arctica JP610.</title>
        <authorList>
            <consortium name="The Broad Institute Genome Sequencing Platform"/>
            <person name="Russ C."/>
            <person name="Cuomo C."/>
            <person name="Young S.K."/>
            <person name="Zeng Q."/>
            <person name="Gargeya S."/>
            <person name="Alvarado L."/>
            <person name="Berlin A."/>
            <person name="Chapman S.B."/>
            <person name="Chen Z."/>
            <person name="Freedman E."/>
            <person name="Gellesch M."/>
            <person name="Goldberg J."/>
            <person name="Griggs A."/>
            <person name="Gujja S."/>
            <person name="Heilman E."/>
            <person name="Heiman D."/>
            <person name="Howarth C."/>
            <person name="Mehta T."/>
            <person name="Neiman D."/>
            <person name="Pearson M."/>
            <person name="Roberts A."/>
            <person name="Saif S."/>
            <person name="Shea T."/>
            <person name="Shenoy N."/>
            <person name="Sisk P."/>
            <person name="Stolte C."/>
            <person name="Sykes S."/>
            <person name="White J."/>
            <person name="Yandava C."/>
            <person name="Burger G."/>
            <person name="Gray M.W."/>
            <person name="Holland P.W.H."/>
            <person name="King N."/>
            <person name="Lang F.B.F."/>
            <person name="Roger A.J."/>
            <person name="Ruiz-Trillo I."/>
            <person name="Haas B."/>
            <person name="Nusbaum C."/>
            <person name="Birren B."/>
        </authorList>
    </citation>
    <scope>NUCLEOTIDE SEQUENCE [LARGE SCALE GENOMIC DNA]</scope>
    <source>
        <strain evidence="2 3">JP610</strain>
    </source>
</reference>
<gene>
    <name evidence="2" type="ORF">SARC_01612</name>
</gene>
<keyword evidence="3" id="KW-1185">Reference proteome</keyword>
<evidence type="ECO:0000313" key="3">
    <source>
        <dbReference type="Proteomes" id="UP000054560"/>
    </source>
</evidence>
<proteinExistence type="predicted"/>
<dbReference type="AlphaFoldDB" id="A0A0L0GB40"/>
<feature type="region of interest" description="Disordered" evidence="1">
    <location>
        <begin position="251"/>
        <end position="290"/>
    </location>
</feature>
<feature type="compositionally biased region" description="Polar residues" evidence="1">
    <location>
        <begin position="255"/>
        <end position="270"/>
    </location>
</feature>
<sequence>MSYDVQSVCDILGISALQAQVLVEAHTGNIDRAVCAYLDKTIVLGDDHIPESLVPLQQLRLANVADATIVSPDEAKDARTSAGDVGDCNVIAANPETVNRDTTQHSAPNPNTYSCKPPEVNAQSAGVTNLKESHANVFDHIVPQTGTTEHIETSGDCSRTHTGELDTSDDKHVDPSIFADPQDPELDLDYPCSADTKLDSDAAIANTVGKDVLDTHLHSERNRLMDEHASLQCRMASDNLQKSVMTTPMVKSLDRSTGSKPTRNLFSDTPSNKRKRRQASMDEFSNSSHALARKRPTLAEVASQFCMPRIRMKKGFDTYEVFKGNKMVNIPLREFTRRTPTSAVEGLLPQVCWSVDDLISYVDDFISYVDDLICHADDFICYVDDFI</sequence>
<feature type="region of interest" description="Disordered" evidence="1">
    <location>
        <begin position="145"/>
        <end position="186"/>
    </location>
</feature>
<protein>
    <recommendedName>
        <fullName evidence="4">UBA domain-containing protein</fullName>
    </recommendedName>
</protein>
<evidence type="ECO:0000313" key="2">
    <source>
        <dbReference type="EMBL" id="KNC86237.1"/>
    </source>
</evidence>
<dbReference type="Proteomes" id="UP000054560">
    <property type="component" value="Unassembled WGS sequence"/>
</dbReference>
<dbReference type="RefSeq" id="XP_014160139.1">
    <property type="nucleotide sequence ID" value="XM_014304664.1"/>
</dbReference>
<dbReference type="EMBL" id="KQ241661">
    <property type="protein sequence ID" value="KNC86237.1"/>
    <property type="molecule type" value="Genomic_DNA"/>
</dbReference>
<feature type="compositionally biased region" description="Basic and acidic residues" evidence="1">
    <location>
        <begin position="149"/>
        <end position="174"/>
    </location>
</feature>
<name>A0A0L0GB40_9EUKA</name>
<evidence type="ECO:0008006" key="4">
    <source>
        <dbReference type="Google" id="ProtNLM"/>
    </source>
</evidence>
<accession>A0A0L0GB40</accession>
<dbReference type="GeneID" id="25902116"/>
<organism evidence="2 3">
    <name type="scientific">Sphaeroforma arctica JP610</name>
    <dbReference type="NCBI Taxonomy" id="667725"/>
    <lineage>
        <taxon>Eukaryota</taxon>
        <taxon>Ichthyosporea</taxon>
        <taxon>Ichthyophonida</taxon>
        <taxon>Sphaeroforma</taxon>
    </lineage>
</organism>
<evidence type="ECO:0000256" key="1">
    <source>
        <dbReference type="SAM" id="MobiDB-lite"/>
    </source>
</evidence>